<evidence type="ECO:0000259" key="1">
    <source>
        <dbReference type="Pfam" id="PF12850"/>
    </source>
</evidence>
<protein>
    <submittedName>
        <fullName evidence="2">Putative phosphoesterase</fullName>
    </submittedName>
</protein>
<evidence type="ECO:0000313" key="3">
    <source>
        <dbReference type="Proteomes" id="UP000002414"/>
    </source>
</evidence>
<dbReference type="GeneID" id="5745477"/>
<dbReference type="SUPFAM" id="SSF56300">
    <property type="entry name" value="Metallo-dependent phosphatases"/>
    <property type="match status" value="1"/>
</dbReference>
<dbReference type="Gene3D" id="3.60.21.10">
    <property type="match status" value="1"/>
</dbReference>
<feature type="domain" description="Calcineurin-like phosphoesterase" evidence="1">
    <location>
        <begin position="50"/>
        <end position="182"/>
    </location>
</feature>
<dbReference type="RefSeq" id="YP_001468962.1">
    <property type="nucleotide sequence ID" value="NC_009816.1"/>
</dbReference>
<name>A7IYD1_9CAUD</name>
<dbReference type="KEGG" id="vg:5745477"/>
<dbReference type="InterPro" id="IPR029052">
    <property type="entry name" value="Metallo-depent_PP-like"/>
</dbReference>
<dbReference type="InterPro" id="IPR024654">
    <property type="entry name" value="Calcineurin-like_PHP_lpxH"/>
</dbReference>
<dbReference type="Proteomes" id="UP000002414">
    <property type="component" value="Segment"/>
</dbReference>
<organism evidence="2 3">
    <name type="scientific">Corynebacterium phage P1201</name>
    <dbReference type="NCBI Taxonomy" id="384848"/>
    <lineage>
        <taxon>Viruses</taxon>
        <taxon>Duplodnaviria</taxon>
        <taxon>Heunggongvirae</taxon>
        <taxon>Uroviricota</taxon>
        <taxon>Caudoviricetes</taxon>
        <taxon>Zierdtviridae</taxon>
        <taxon>Toshachvirinae</taxon>
        <taxon>Chunghsingvirus</taxon>
        <taxon>Chunghsingvirus P1201</taxon>
        <taxon>Corynebacterium virus P1201</taxon>
    </lineage>
</organism>
<keyword evidence="3" id="KW-1185">Reference proteome</keyword>
<proteinExistence type="predicted"/>
<reference evidence="2 3" key="1">
    <citation type="journal article" date="2008" name="Virology">
        <title>Genome sequence of the lytic bacteriophage P1201 from Corynebacterium glutamicum NCHU 87078: Evolutionary relationships to phages from Corynebacterineae.</title>
        <authorList>
            <person name="Chen C.L."/>
            <person name="Pan T.Y."/>
            <person name="Kan S.C."/>
            <person name="Kuan Y.C."/>
            <person name="Hong L.Y."/>
            <person name="Chiu K.R."/>
            <person name="Sheu C.S."/>
            <person name="Yang J.S."/>
            <person name="Hsu W.H."/>
            <person name="Hu H.Y."/>
        </authorList>
    </citation>
    <scope>NUCLEOTIDE SEQUENCE</scope>
</reference>
<dbReference type="OrthoDB" id="19076at10239"/>
<sequence>MTDYFSSDWHLFHASIAESRDLTSPSRIDWNNIRVEDVASSNEDVILEELSRLRNGDRLFFLGDLTIGNSAHEDVALNYLAYCRPELHLITGNHDSIHPLKSKSLKDLWKWRETFNSISPVRSVKIAGEKGLLCHYPYEGDHTKEERDTQWRPKDCGDLIIHGHTHSPDKISRTSLGTLQVHVGWDAWGKFPSKEELTELIKAERKKEKGYEVRQSPLSY</sequence>
<accession>A7IYD1</accession>
<evidence type="ECO:0000313" key="2">
    <source>
        <dbReference type="EMBL" id="ABF57514.1"/>
    </source>
</evidence>
<dbReference type="EMBL" id="DQ499600">
    <property type="protein sequence ID" value="ABF57514.1"/>
    <property type="molecule type" value="Genomic_DNA"/>
</dbReference>
<dbReference type="Pfam" id="PF12850">
    <property type="entry name" value="Metallophos_2"/>
    <property type="match status" value="1"/>
</dbReference>